<dbReference type="EnsemblPlants" id="Kaladp0020s0185.1.v1.1">
    <property type="protein sequence ID" value="Kaladp0020s0185.1.v1.1.CDS.1"/>
    <property type="gene ID" value="Kaladp0020s0185.v1.1"/>
</dbReference>
<accession>A0A7N0T3C5</accession>
<dbReference type="Gramene" id="Kaladp0020s0185.1.v1.1">
    <property type="protein sequence ID" value="Kaladp0020s0185.1.v1.1.CDS.1"/>
    <property type="gene ID" value="Kaladp0020s0185.v1.1"/>
</dbReference>
<reference evidence="1" key="1">
    <citation type="submission" date="2021-01" db="UniProtKB">
        <authorList>
            <consortium name="EnsemblPlants"/>
        </authorList>
    </citation>
    <scope>IDENTIFICATION</scope>
</reference>
<organism evidence="1 2">
    <name type="scientific">Kalanchoe fedtschenkoi</name>
    <name type="common">Lavender scallops</name>
    <name type="synonym">South American air plant</name>
    <dbReference type="NCBI Taxonomy" id="63787"/>
    <lineage>
        <taxon>Eukaryota</taxon>
        <taxon>Viridiplantae</taxon>
        <taxon>Streptophyta</taxon>
        <taxon>Embryophyta</taxon>
        <taxon>Tracheophyta</taxon>
        <taxon>Spermatophyta</taxon>
        <taxon>Magnoliopsida</taxon>
        <taxon>eudicotyledons</taxon>
        <taxon>Gunneridae</taxon>
        <taxon>Pentapetalae</taxon>
        <taxon>Saxifragales</taxon>
        <taxon>Crassulaceae</taxon>
        <taxon>Kalanchoe</taxon>
    </lineage>
</organism>
<dbReference type="AlphaFoldDB" id="A0A7N0T3C5"/>
<keyword evidence="2" id="KW-1185">Reference proteome</keyword>
<proteinExistence type="predicted"/>
<dbReference type="Proteomes" id="UP000594263">
    <property type="component" value="Unplaced"/>
</dbReference>
<evidence type="ECO:0000313" key="1">
    <source>
        <dbReference type="EnsemblPlants" id="Kaladp0020s0185.1.v1.1.CDS.1"/>
    </source>
</evidence>
<evidence type="ECO:0000313" key="2">
    <source>
        <dbReference type="Proteomes" id="UP000594263"/>
    </source>
</evidence>
<name>A0A7N0T3C5_KALFE</name>
<protein>
    <submittedName>
        <fullName evidence="1">Uncharacterized protein</fullName>
    </submittedName>
</protein>
<sequence>MRLASLKKLDTLTRHQKLSHIASCLQTVQGALVLRFFFVQFRKSLFPFLIKHLRFLSLSQKKNICEDQQHSPFCVFSILNGVCIYLISSFNLCNWLF</sequence>